<sequence length="445" mass="49693">MGRSELCALLLLLLGLAALTRPSPLHPICDTRVMEKFIKEARDTENAVEGCTNSCNLSEVLTVPDTKVNFNEWKKMDRQTQAAEVWGGQALLSAAVLRARDLVLDPSLNQQLGRTYSNLRSVTQILRSHNTQVELDLAPAPPPTLSIRTLAKLLSIHSNFLRGRVKLFLTDACRPDARHASQRRARGPRVTSRPAPEVGASQRQARGGRVTGRPAPEVGASQRQARGPRVTSRPTPEVDSPNRSGQTLYEQVTFPDRRWASEVIRPLSMESSAYPFTAIAGVPAVEFSFVEDDTYENLNGMLFGRLPAVAKSVAEVVGQLLIRLTHDHLVPLDFGAYGDKLRQDIYSSEEKNERLNRMHNVRIMRVEFYFLSPYVAATETPFRHVLLGRGPHTVRALLQHLRLLREAPGRFDEGRFRRQLALATWTLQAAANALSGEVWDVDINF</sequence>
<keyword evidence="9" id="KW-1015">Disulfide bond</keyword>
<comment type="similarity">
    <text evidence="3">Belongs to the EPO/TPO family.</text>
</comment>
<dbReference type="PROSITE" id="PS00817">
    <property type="entry name" value="EPO_TPO"/>
    <property type="match status" value="1"/>
</dbReference>
<evidence type="ECO:0000256" key="1">
    <source>
        <dbReference type="ARBA" id="ARBA00002679"/>
    </source>
</evidence>
<accession>A0A4D9DLU5</accession>
<evidence type="ECO:0000256" key="5">
    <source>
        <dbReference type="ARBA" id="ARBA00022525"/>
    </source>
</evidence>
<dbReference type="InterPro" id="IPR001323">
    <property type="entry name" value="EPO_TPO"/>
</dbReference>
<dbReference type="PANTHER" id="PTHR10370">
    <property type="entry name" value="ERYTHROPOIETIN"/>
    <property type="match status" value="1"/>
</dbReference>
<name>A0A4D9DLU5_9SAUR</name>
<organism evidence="13 14">
    <name type="scientific">Platysternon megacephalum</name>
    <name type="common">big-headed turtle</name>
    <dbReference type="NCBI Taxonomy" id="55544"/>
    <lineage>
        <taxon>Eukaryota</taxon>
        <taxon>Metazoa</taxon>
        <taxon>Chordata</taxon>
        <taxon>Craniata</taxon>
        <taxon>Vertebrata</taxon>
        <taxon>Euteleostomi</taxon>
        <taxon>Archelosauria</taxon>
        <taxon>Testudinata</taxon>
        <taxon>Testudines</taxon>
        <taxon>Cryptodira</taxon>
        <taxon>Durocryptodira</taxon>
        <taxon>Testudinoidea</taxon>
        <taxon>Platysternidae</taxon>
        <taxon>Platysternon</taxon>
    </lineage>
</organism>
<dbReference type="Gene3D" id="1.20.1250.10">
    <property type="match status" value="1"/>
</dbReference>
<keyword evidence="10" id="KW-0325">Glycoprotein</keyword>
<dbReference type="AlphaFoldDB" id="A0A4D9DLU5"/>
<dbReference type="EMBL" id="QXTE01000395">
    <property type="protein sequence ID" value="TFJ98455.1"/>
    <property type="molecule type" value="Genomic_DNA"/>
</dbReference>
<comment type="subcellular location">
    <subcellularLocation>
        <location evidence="2">Secreted</location>
    </subcellularLocation>
</comment>
<dbReference type="GO" id="GO:0005615">
    <property type="term" value="C:extracellular space"/>
    <property type="evidence" value="ECO:0007669"/>
    <property type="project" value="TreeGrafter"/>
</dbReference>
<dbReference type="GO" id="GO:0005179">
    <property type="term" value="F:hormone activity"/>
    <property type="evidence" value="ECO:0007669"/>
    <property type="project" value="UniProtKB-KW"/>
</dbReference>
<dbReference type="STRING" id="55544.A0A4D9DLU5"/>
<evidence type="ECO:0000256" key="9">
    <source>
        <dbReference type="ARBA" id="ARBA00023157"/>
    </source>
</evidence>
<dbReference type="SUPFAM" id="SSF47672">
    <property type="entry name" value="Transferrin receptor-like dimerisation domain"/>
    <property type="match status" value="1"/>
</dbReference>
<evidence type="ECO:0000256" key="8">
    <source>
        <dbReference type="ARBA" id="ARBA00023057"/>
    </source>
</evidence>
<dbReference type="OrthoDB" id="9892121at2759"/>
<dbReference type="Proteomes" id="UP000297703">
    <property type="component" value="Unassembled WGS sequence"/>
</dbReference>
<evidence type="ECO:0000256" key="4">
    <source>
        <dbReference type="ARBA" id="ARBA00015421"/>
    </source>
</evidence>
<evidence type="ECO:0000256" key="10">
    <source>
        <dbReference type="ARBA" id="ARBA00023180"/>
    </source>
</evidence>
<keyword evidence="5" id="KW-0964">Secreted</keyword>
<comment type="function">
    <text evidence="1">Hormone involved in the regulation of erythrocyte proliferation and differentiation and the maintenance of a physiological level of circulating erythrocyte mass. Binds to EPOR leading to EPOR dimerization and JAK2 activation thereby activating specific downstream effectors, including STAT1 and STAT3.</text>
</comment>
<protein>
    <recommendedName>
        <fullName evidence="4">Erythropoietin</fullName>
    </recommendedName>
</protein>
<keyword evidence="8" id="KW-0265">Erythrocyte maturation</keyword>
<feature type="region of interest" description="Disordered" evidence="11">
    <location>
        <begin position="176"/>
        <end position="247"/>
    </location>
</feature>
<dbReference type="Gene3D" id="3.40.630.10">
    <property type="entry name" value="Zn peptidases"/>
    <property type="match status" value="1"/>
</dbReference>
<feature type="signal peptide" evidence="12">
    <location>
        <begin position="1"/>
        <end position="22"/>
    </location>
</feature>
<dbReference type="GO" id="GO:0043249">
    <property type="term" value="P:erythrocyte maturation"/>
    <property type="evidence" value="ECO:0007669"/>
    <property type="project" value="UniProtKB-KW"/>
</dbReference>
<dbReference type="SUPFAM" id="SSF47266">
    <property type="entry name" value="4-helical cytokines"/>
    <property type="match status" value="1"/>
</dbReference>
<dbReference type="InterPro" id="IPR009079">
    <property type="entry name" value="4_helix_cytokine-like_core"/>
</dbReference>
<gene>
    <name evidence="13" type="ORF">DR999_PMT19596</name>
</gene>
<keyword evidence="7 12" id="KW-0732">Signal</keyword>
<dbReference type="Pfam" id="PF00758">
    <property type="entry name" value="EPO_TPO"/>
    <property type="match status" value="1"/>
</dbReference>
<keyword evidence="6" id="KW-0372">Hormone</keyword>
<evidence type="ECO:0000256" key="11">
    <source>
        <dbReference type="SAM" id="MobiDB-lite"/>
    </source>
</evidence>
<comment type="caution">
    <text evidence="13">The sequence shown here is derived from an EMBL/GenBank/DDBJ whole genome shotgun (WGS) entry which is preliminary data.</text>
</comment>
<dbReference type="GO" id="GO:0005125">
    <property type="term" value="F:cytokine activity"/>
    <property type="evidence" value="ECO:0007669"/>
    <property type="project" value="TreeGrafter"/>
</dbReference>
<evidence type="ECO:0000313" key="14">
    <source>
        <dbReference type="Proteomes" id="UP000297703"/>
    </source>
</evidence>
<evidence type="ECO:0000256" key="7">
    <source>
        <dbReference type="ARBA" id="ARBA00022729"/>
    </source>
</evidence>
<evidence type="ECO:0000313" key="13">
    <source>
        <dbReference type="EMBL" id="TFJ98455.1"/>
    </source>
</evidence>
<dbReference type="InterPro" id="IPR019767">
    <property type="entry name" value="EPO/TPO_CS"/>
</dbReference>
<dbReference type="InterPro" id="IPR003013">
    <property type="entry name" value="Erythroptn"/>
</dbReference>
<evidence type="ECO:0000256" key="3">
    <source>
        <dbReference type="ARBA" id="ARBA00005782"/>
    </source>
</evidence>
<evidence type="ECO:0000256" key="6">
    <source>
        <dbReference type="ARBA" id="ARBA00022702"/>
    </source>
</evidence>
<feature type="chain" id="PRO_5020031258" description="Erythropoietin" evidence="12">
    <location>
        <begin position="23"/>
        <end position="445"/>
    </location>
</feature>
<reference evidence="13 14" key="1">
    <citation type="submission" date="2019-04" db="EMBL/GenBank/DDBJ databases">
        <title>Draft genome of the big-headed turtle Platysternon megacephalum.</title>
        <authorList>
            <person name="Gong S."/>
        </authorList>
    </citation>
    <scope>NUCLEOTIDE SEQUENCE [LARGE SCALE GENOMIC DNA]</scope>
    <source>
        <strain evidence="13">DO16091913</strain>
        <tissue evidence="13">Muscle</tissue>
    </source>
</reference>
<keyword evidence="14" id="KW-1185">Reference proteome</keyword>
<dbReference type="Gene3D" id="1.20.930.40">
    <property type="entry name" value="Transferrin receptor-like, dimerisation domain"/>
    <property type="match status" value="1"/>
</dbReference>
<dbReference type="GO" id="GO:0005128">
    <property type="term" value="F:erythropoietin receptor binding"/>
    <property type="evidence" value="ECO:0007669"/>
    <property type="project" value="InterPro"/>
</dbReference>
<reference evidence="13 14" key="2">
    <citation type="submission" date="2019-04" db="EMBL/GenBank/DDBJ databases">
        <title>The genome sequence of big-headed turtle.</title>
        <authorList>
            <person name="Gong S."/>
        </authorList>
    </citation>
    <scope>NUCLEOTIDE SEQUENCE [LARGE SCALE GENOMIC DNA]</scope>
    <source>
        <strain evidence="13">DO16091913</strain>
        <tissue evidence="13">Muscle</tissue>
    </source>
</reference>
<proteinExistence type="inferred from homology"/>
<dbReference type="InterPro" id="IPR036757">
    <property type="entry name" value="TFR-like_dimer_dom_sf"/>
</dbReference>
<evidence type="ECO:0000256" key="12">
    <source>
        <dbReference type="SAM" id="SignalP"/>
    </source>
</evidence>
<dbReference type="PRINTS" id="PR00272">
    <property type="entry name" value="ERYTHROPTN"/>
</dbReference>
<evidence type="ECO:0000256" key="2">
    <source>
        <dbReference type="ARBA" id="ARBA00004613"/>
    </source>
</evidence>
<dbReference type="PANTHER" id="PTHR10370:SF0">
    <property type="entry name" value="ERYTHROPOIETIN"/>
    <property type="match status" value="1"/>
</dbReference>